<dbReference type="Proteomes" id="UP001183629">
    <property type="component" value="Unassembled WGS sequence"/>
</dbReference>
<protein>
    <submittedName>
        <fullName evidence="1">Uncharacterized protein</fullName>
    </submittedName>
</protein>
<gene>
    <name evidence="1" type="ORF">J2S44_001572</name>
</gene>
<keyword evidence="2" id="KW-1185">Reference proteome</keyword>
<accession>A0AAE3ZK28</accession>
<reference evidence="1 2" key="1">
    <citation type="submission" date="2023-07" db="EMBL/GenBank/DDBJ databases">
        <title>Sequencing the genomes of 1000 actinobacteria strains.</title>
        <authorList>
            <person name="Klenk H.-P."/>
        </authorList>
    </citation>
    <scope>NUCLEOTIDE SEQUENCE [LARGE SCALE GENOMIC DNA]</scope>
    <source>
        <strain evidence="1 2">DSM 44711</strain>
    </source>
</reference>
<dbReference type="AlphaFoldDB" id="A0AAE3ZK28"/>
<evidence type="ECO:0000313" key="2">
    <source>
        <dbReference type="Proteomes" id="UP001183629"/>
    </source>
</evidence>
<proteinExistence type="predicted"/>
<name>A0AAE3ZK28_9ACTN</name>
<dbReference type="RefSeq" id="WP_310410259.1">
    <property type="nucleotide sequence ID" value="NZ_JAVDYC010000001.1"/>
</dbReference>
<sequence length="276" mass="28902">MAATAIAVAATVVHVTADRTGVAEPAIPLGAELVQHRTDQVTRTVKIQLSNRGATPVRVVRAELRSPSFTGAGPIDTDTLVLTGDVRTDIRIGYGRGVCTGPARSLTAEPATAVLTVRDGDRTREVALPLPYAGELLTSLLRADCEQTEVARVATATLTGLAERPDGALDAVVRLTRTGGTEPVRMTELRGSILYTLTPVGERAGLAAGQATADIAVTIDSNRCDPHAVGEVKKPYEFPVWLAVGDAPAVHTLIEVPAAAQEILLGFVHRRCGLPG</sequence>
<organism evidence="1 2">
    <name type="scientific">Catenuloplanes niger</name>
    <dbReference type="NCBI Taxonomy" id="587534"/>
    <lineage>
        <taxon>Bacteria</taxon>
        <taxon>Bacillati</taxon>
        <taxon>Actinomycetota</taxon>
        <taxon>Actinomycetes</taxon>
        <taxon>Micromonosporales</taxon>
        <taxon>Micromonosporaceae</taxon>
        <taxon>Catenuloplanes</taxon>
    </lineage>
</organism>
<comment type="caution">
    <text evidence="1">The sequence shown here is derived from an EMBL/GenBank/DDBJ whole genome shotgun (WGS) entry which is preliminary data.</text>
</comment>
<evidence type="ECO:0000313" key="1">
    <source>
        <dbReference type="EMBL" id="MDR7321322.1"/>
    </source>
</evidence>
<dbReference type="EMBL" id="JAVDYC010000001">
    <property type="protein sequence ID" value="MDR7321322.1"/>
    <property type="molecule type" value="Genomic_DNA"/>
</dbReference>